<organism evidence="12 13">
    <name type="scientific">Trichomonas vaginalis (strain ATCC PRA-98 / G3)</name>
    <dbReference type="NCBI Taxonomy" id="412133"/>
    <lineage>
        <taxon>Eukaryota</taxon>
        <taxon>Metamonada</taxon>
        <taxon>Parabasalia</taxon>
        <taxon>Trichomonadida</taxon>
        <taxon>Trichomonadidae</taxon>
        <taxon>Trichomonas</taxon>
    </lineage>
</organism>
<dbReference type="OrthoDB" id="1298661at2759"/>
<evidence type="ECO:0000256" key="10">
    <source>
        <dbReference type="ARBA" id="ARBA00048167"/>
    </source>
</evidence>
<evidence type="ECO:0000313" key="12">
    <source>
        <dbReference type="EMBL" id="EAY02662.1"/>
    </source>
</evidence>
<evidence type="ECO:0000256" key="3">
    <source>
        <dbReference type="ARBA" id="ARBA00022679"/>
    </source>
</evidence>
<dbReference type="RefSeq" id="XP_001314885.1">
    <property type="nucleotide sequence ID" value="XM_001314850.1"/>
</dbReference>
<evidence type="ECO:0000256" key="7">
    <source>
        <dbReference type="ARBA" id="ARBA00043129"/>
    </source>
</evidence>
<dbReference type="STRING" id="5722.A2EXH2"/>
<reference evidence="12" key="1">
    <citation type="submission" date="2006-10" db="EMBL/GenBank/DDBJ databases">
        <authorList>
            <person name="Amadeo P."/>
            <person name="Zhao Q."/>
            <person name="Wortman J."/>
            <person name="Fraser-Liggett C."/>
            <person name="Carlton J."/>
        </authorList>
    </citation>
    <scope>NUCLEOTIDE SEQUENCE</scope>
    <source>
        <strain evidence="12">G3</strain>
    </source>
</reference>
<evidence type="ECO:0000256" key="5">
    <source>
        <dbReference type="ARBA" id="ARBA00039112"/>
    </source>
</evidence>
<dbReference type="FunCoup" id="A2EXH2">
    <property type="interactions" value="473"/>
</dbReference>
<dbReference type="InParanoid" id="A2EXH2"/>
<evidence type="ECO:0000256" key="11">
    <source>
        <dbReference type="PIRSR" id="PIRSR016958-1"/>
    </source>
</evidence>
<comment type="catalytic activity">
    <reaction evidence="10">
        <text>N-terminal L-alanyl-L-prolyl-L-lysyl-[protein] + 3 S-adenosyl-L-methionine = N-terminal N,N,N-trimethyl-L-alanyl-L-prolyl-L-lysyl-[protein] + 3 S-adenosyl-L-homocysteine + 3 H(+)</text>
        <dbReference type="Rhea" id="RHEA:54712"/>
        <dbReference type="Rhea" id="RHEA-COMP:13785"/>
        <dbReference type="Rhea" id="RHEA-COMP:13971"/>
        <dbReference type="ChEBI" id="CHEBI:15378"/>
        <dbReference type="ChEBI" id="CHEBI:57856"/>
        <dbReference type="ChEBI" id="CHEBI:59789"/>
        <dbReference type="ChEBI" id="CHEBI:138057"/>
        <dbReference type="ChEBI" id="CHEBI:138315"/>
        <dbReference type="EC" id="2.1.1.244"/>
    </reaction>
</comment>
<dbReference type="GO" id="GO:0071885">
    <property type="term" value="F:N-terminal protein N-methyltransferase activity"/>
    <property type="evidence" value="ECO:0007669"/>
    <property type="project" value="UniProtKB-EC"/>
</dbReference>
<evidence type="ECO:0000256" key="9">
    <source>
        <dbReference type="ARBA" id="ARBA00047885"/>
    </source>
</evidence>
<dbReference type="OMA" id="IKQCKQT"/>
<keyword evidence="4 11" id="KW-0949">S-adenosyl-L-methionine</keyword>
<dbReference type="eggNOG" id="KOG3178">
    <property type="taxonomic scope" value="Eukaryota"/>
</dbReference>
<dbReference type="PANTHER" id="PTHR12753">
    <property type="entry name" value="AD-003 - RELATED"/>
    <property type="match status" value="1"/>
</dbReference>
<dbReference type="PIRSF" id="PIRSF016958">
    <property type="entry name" value="DUF858_MeTrfase_lik"/>
    <property type="match status" value="1"/>
</dbReference>
<dbReference type="EC" id="2.1.1.244" evidence="5"/>
<dbReference type="CDD" id="cd02440">
    <property type="entry name" value="AdoMet_MTases"/>
    <property type="match status" value="1"/>
</dbReference>
<comment type="similarity">
    <text evidence="1">Belongs to the methyltransferase superfamily. NTM1 family.</text>
</comment>
<dbReference type="PANTHER" id="PTHR12753:SF0">
    <property type="entry name" value="ALPHA N-TERMINAL PROTEIN METHYLTRANSFERASE 1"/>
    <property type="match status" value="1"/>
</dbReference>
<keyword evidence="2" id="KW-0489">Methyltransferase</keyword>
<evidence type="ECO:0000256" key="4">
    <source>
        <dbReference type="ARBA" id="ARBA00022691"/>
    </source>
</evidence>
<feature type="binding site" evidence="11">
    <location>
        <position position="83"/>
    </location>
    <ligand>
        <name>S-adenosyl-L-methionine</name>
        <dbReference type="ChEBI" id="CHEBI:59789"/>
    </ligand>
</feature>
<proteinExistence type="inferred from homology"/>
<comment type="catalytic activity">
    <reaction evidence="8">
        <text>N-terminal L-seryl-L-prolyl-L-lysyl-[protein] + 3 S-adenosyl-L-methionine = N-terminal N,N,N-trimethyl-L-seryl-L-prolyl-L-lysyl-[protein] + 3 S-adenosyl-L-homocysteine + 3 H(+)</text>
        <dbReference type="Rhea" id="RHEA:54724"/>
        <dbReference type="Rhea" id="RHEA-COMP:13789"/>
        <dbReference type="Rhea" id="RHEA-COMP:13973"/>
        <dbReference type="ChEBI" id="CHEBI:15378"/>
        <dbReference type="ChEBI" id="CHEBI:57856"/>
        <dbReference type="ChEBI" id="CHEBI:59789"/>
        <dbReference type="ChEBI" id="CHEBI:138061"/>
        <dbReference type="ChEBI" id="CHEBI:138317"/>
        <dbReference type="EC" id="2.1.1.244"/>
    </reaction>
</comment>
<dbReference type="GO" id="GO:0032259">
    <property type="term" value="P:methylation"/>
    <property type="evidence" value="ECO:0007669"/>
    <property type="project" value="UniProtKB-KW"/>
</dbReference>
<dbReference type="FunFam" id="3.40.50.150:FF:000245">
    <property type="entry name" value="Methyltransferase domain containing protein"/>
    <property type="match status" value="1"/>
</dbReference>
<dbReference type="VEuPathDB" id="TrichDB:TVAG_253130"/>
<comment type="catalytic activity">
    <reaction evidence="9">
        <text>N-terminal L-prolyl-L-prolyl-L-lysyl-[protein] + 2 S-adenosyl-L-methionine = N-terminal N,N-dimethyl-L-prolyl-L-prolyl-L-lysyl-[protein] + 2 S-adenosyl-L-homocysteine + 2 H(+)</text>
        <dbReference type="Rhea" id="RHEA:54736"/>
        <dbReference type="Rhea" id="RHEA-COMP:13787"/>
        <dbReference type="Rhea" id="RHEA-COMP:13974"/>
        <dbReference type="ChEBI" id="CHEBI:15378"/>
        <dbReference type="ChEBI" id="CHEBI:57856"/>
        <dbReference type="ChEBI" id="CHEBI:59789"/>
        <dbReference type="ChEBI" id="CHEBI:138059"/>
        <dbReference type="ChEBI" id="CHEBI:138318"/>
        <dbReference type="EC" id="2.1.1.244"/>
    </reaction>
</comment>
<dbReference type="EMBL" id="DS113529">
    <property type="protein sequence ID" value="EAY02662.1"/>
    <property type="molecule type" value="Genomic_DNA"/>
</dbReference>
<dbReference type="KEGG" id="tva:4760502"/>
<dbReference type="GO" id="GO:0005737">
    <property type="term" value="C:cytoplasm"/>
    <property type="evidence" value="ECO:0000318"/>
    <property type="project" value="GO_Central"/>
</dbReference>
<evidence type="ECO:0000256" key="6">
    <source>
        <dbReference type="ARBA" id="ARBA00039449"/>
    </source>
</evidence>
<gene>
    <name evidence="12" type="ORF">TVAG_253130</name>
</gene>
<evidence type="ECO:0000256" key="1">
    <source>
        <dbReference type="ARBA" id="ARBA00009059"/>
    </source>
</evidence>
<evidence type="ECO:0000313" key="13">
    <source>
        <dbReference type="Proteomes" id="UP000001542"/>
    </source>
</evidence>
<dbReference type="Gene3D" id="3.40.50.150">
    <property type="entry name" value="Vaccinia Virus protein VP39"/>
    <property type="match status" value="1"/>
</dbReference>
<dbReference type="Proteomes" id="UP000001542">
    <property type="component" value="Unassembled WGS sequence"/>
</dbReference>
<evidence type="ECO:0000256" key="2">
    <source>
        <dbReference type="ARBA" id="ARBA00022603"/>
    </source>
</evidence>
<protein>
    <recommendedName>
        <fullName evidence="6">Alpha N-terminal protein methyltransferase 1</fullName>
        <ecNumber evidence="5">2.1.1.244</ecNumber>
    </recommendedName>
    <alternativeName>
        <fullName evidence="7">X-Pro-Lys N-terminal protein methyltransferase 1</fullName>
    </alternativeName>
</protein>
<dbReference type="GO" id="GO:0008168">
    <property type="term" value="F:methyltransferase activity"/>
    <property type="evidence" value="ECO:0000318"/>
    <property type="project" value="GO_Central"/>
</dbReference>
<feature type="binding site" evidence="11">
    <location>
        <position position="146"/>
    </location>
    <ligand>
        <name>S-adenosyl-L-methionine</name>
        <dbReference type="ChEBI" id="CHEBI:59789"/>
    </ligand>
</feature>
<feature type="binding site" evidence="11">
    <location>
        <position position="88"/>
    </location>
    <ligand>
        <name>S-adenosyl-L-methionine</name>
        <dbReference type="ChEBI" id="CHEBI:59789"/>
    </ligand>
</feature>
<keyword evidence="13" id="KW-1185">Reference proteome</keyword>
<dbReference type="SUPFAM" id="SSF53335">
    <property type="entry name" value="S-adenosyl-L-methionine-dependent methyltransferases"/>
    <property type="match status" value="1"/>
</dbReference>
<dbReference type="AlphaFoldDB" id="A2EXH2"/>
<dbReference type="InterPro" id="IPR008576">
    <property type="entry name" value="MeTrfase_NTM1"/>
</dbReference>
<reference evidence="12" key="2">
    <citation type="journal article" date="2007" name="Science">
        <title>Draft genome sequence of the sexually transmitted pathogen Trichomonas vaginalis.</title>
        <authorList>
            <person name="Carlton J.M."/>
            <person name="Hirt R.P."/>
            <person name="Silva J.C."/>
            <person name="Delcher A.L."/>
            <person name="Schatz M."/>
            <person name="Zhao Q."/>
            <person name="Wortman J.R."/>
            <person name="Bidwell S.L."/>
            <person name="Alsmark U.C.M."/>
            <person name="Besteiro S."/>
            <person name="Sicheritz-Ponten T."/>
            <person name="Noel C.J."/>
            <person name="Dacks J.B."/>
            <person name="Foster P.G."/>
            <person name="Simillion C."/>
            <person name="Van de Peer Y."/>
            <person name="Miranda-Saavedra D."/>
            <person name="Barton G.J."/>
            <person name="Westrop G.D."/>
            <person name="Mueller S."/>
            <person name="Dessi D."/>
            <person name="Fiori P.L."/>
            <person name="Ren Q."/>
            <person name="Paulsen I."/>
            <person name="Zhang H."/>
            <person name="Bastida-Corcuera F.D."/>
            <person name="Simoes-Barbosa A."/>
            <person name="Brown M.T."/>
            <person name="Hayes R.D."/>
            <person name="Mukherjee M."/>
            <person name="Okumura C.Y."/>
            <person name="Schneider R."/>
            <person name="Smith A.J."/>
            <person name="Vanacova S."/>
            <person name="Villalvazo M."/>
            <person name="Haas B.J."/>
            <person name="Pertea M."/>
            <person name="Feldblyum T.V."/>
            <person name="Utterback T.R."/>
            <person name="Shu C.L."/>
            <person name="Osoegawa K."/>
            <person name="de Jong P.J."/>
            <person name="Hrdy I."/>
            <person name="Horvathova L."/>
            <person name="Zubacova Z."/>
            <person name="Dolezal P."/>
            <person name="Malik S.B."/>
            <person name="Logsdon J.M. Jr."/>
            <person name="Henze K."/>
            <person name="Gupta A."/>
            <person name="Wang C.C."/>
            <person name="Dunne R.L."/>
            <person name="Upcroft J.A."/>
            <person name="Upcroft P."/>
            <person name="White O."/>
            <person name="Salzberg S.L."/>
            <person name="Tang P."/>
            <person name="Chiu C.-H."/>
            <person name="Lee Y.-S."/>
            <person name="Embley T.M."/>
            <person name="Coombs G.H."/>
            <person name="Mottram J.C."/>
            <person name="Tachezy J."/>
            <person name="Fraser-Liggett C.M."/>
            <person name="Johnson P.J."/>
        </authorList>
    </citation>
    <scope>NUCLEOTIDE SEQUENCE [LARGE SCALE GENOMIC DNA]</scope>
    <source>
        <strain evidence="12">G3</strain>
    </source>
</reference>
<sequence>MGIWNSSPEIPAGSANPDQVFEVYKGKWYQTGVKYWESQDSNNNGMLGGLPQVSSTDAIQSEQFVSKYQLNHGMGCQKCADIGAGIGRVSELILSKYFKEIDLVEPVQKFVDVAKEKLKNKVILKTYTCGAQDWKIDGVFDCFWAQWTIMFLTDEDAIKFLKNCKEHLNTNGFIFVKDNVANPNKQAQKDEANWNPEDCSIARTYMHYKELFQKSGLTVQEEYIDELPDEDEIGFDPQELMPIYTFVLH</sequence>
<dbReference type="VEuPathDB" id="TrichDB:TVAGG3_0193630"/>
<keyword evidence="3" id="KW-0808">Transferase</keyword>
<dbReference type="InterPro" id="IPR029063">
    <property type="entry name" value="SAM-dependent_MTases_sf"/>
</dbReference>
<dbReference type="Pfam" id="PF05891">
    <property type="entry name" value="Methyltransf_PK"/>
    <property type="match status" value="1"/>
</dbReference>
<evidence type="ECO:0000256" key="8">
    <source>
        <dbReference type="ARBA" id="ARBA00047306"/>
    </source>
</evidence>
<dbReference type="SMR" id="A2EXH2"/>
<accession>A2EXH2</accession>
<name>A2EXH2_TRIV3</name>